<keyword evidence="2" id="KW-1185">Reference proteome</keyword>
<reference evidence="1 2" key="1">
    <citation type="submission" date="2024-04" db="EMBL/GenBank/DDBJ databases">
        <title>Draft genome sequence of Sessilibacter corallicola NBRC 116591.</title>
        <authorList>
            <person name="Miyakawa T."/>
            <person name="Kusuya Y."/>
            <person name="Miura T."/>
        </authorList>
    </citation>
    <scope>NUCLEOTIDE SEQUENCE [LARGE SCALE GENOMIC DNA]</scope>
    <source>
        <strain evidence="1 2">KU-00831-HH</strain>
    </source>
</reference>
<dbReference type="Proteomes" id="UP001465153">
    <property type="component" value="Unassembled WGS sequence"/>
</dbReference>
<organism evidence="1 2">
    <name type="scientific">Sessilibacter corallicola</name>
    <dbReference type="NCBI Taxonomy" id="2904075"/>
    <lineage>
        <taxon>Bacteria</taxon>
        <taxon>Pseudomonadati</taxon>
        <taxon>Pseudomonadota</taxon>
        <taxon>Gammaproteobacteria</taxon>
        <taxon>Cellvibrionales</taxon>
        <taxon>Cellvibrionaceae</taxon>
        <taxon>Sessilibacter</taxon>
    </lineage>
</organism>
<accession>A0ABQ0ACA5</accession>
<gene>
    <name evidence="1" type="ORF">NBRC116591_30870</name>
</gene>
<comment type="caution">
    <text evidence="1">The sequence shown here is derived from an EMBL/GenBank/DDBJ whole genome shotgun (WGS) entry which is preliminary data.</text>
</comment>
<proteinExistence type="predicted"/>
<dbReference type="EMBL" id="BAABWN010000010">
    <property type="protein sequence ID" value="GAA6169276.1"/>
    <property type="molecule type" value="Genomic_DNA"/>
</dbReference>
<sequence>MKPAFDIIPQAINSSVNTSINNHRKSFKSLKAQYVYYEQKNKFTLELTRFNRRINCAGVVFQPNE</sequence>
<evidence type="ECO:0000313" key="2">
    <source>
        <dbReference type="Proteomes" id="UP001465153"/>
    </source>
</evidence>
<protein>
    <submittedName>
        <fullName evidence="1">Uncharacterized protein</fullName>
    </submittedName>
</protein>
<name>A0ABQ0ACA5_9GAMM</name>
<evidence type="ECO:0000313" key="1">
    <source>
        <dbReference type="EMBL" id="GAA6169276.1"/>
    </source>
</evidence>